<dbReference type="AlphaFoldDB" id="A0A5C7WAU2"/>
<proteinExistence type="predicted"/>
<reference evidence="2 3" key="1">
    <citation type="submission" date="2018-09" db="EMBL/GenBank/DDBJ databases">
        <title>Metagenome Assembled Genomes from an Advanced Water Purification Facility.</title>
        <authorList>
            <person name="Stamps B.W."/>
            <person name="Spear J.R."/>
        </authorList>
    </citation>
    <scope>NUCLEOTIDE SEQUENCE [LARGE SCALE GENOMIC DNA]</scope>
    <source>
        <strain evidence="2">Bin_52_1</strain>
    </source>
</reference>
<protein>
    <submittedName>
        <fullName evidence="2">Uncharacterized protein</fullName>
    </submittedName>
</protein>
<evidence type="ECO:0000256" key="1">
    <source>
        <dbReference type="SAM" id="MobiDB-lite"/>
    </source>
</evidence>
<dbReference type="EMBL" id="SSFO01000061">
    <property type="protein sequence ID" value="TXI34646.1"/>
    <property type="molecule type" value="Genomic_DNA"/>
</dbReference>
<feature type="region of interest" description="Disordered" evidence="1">
    <location>
        <begin position="36"/>
        <end position="61"/>
    </location>
</feature>
<sequence>MARWPWTQWPDARGTGGRITVESVARCSWNGWPDGRGIRTMTKKSSSSVLIAQRSGEKCMS</sequence>
<comment type="caution">
    <text evidence="2">The sequence shown here is derived from an EMBL/GenBank/DDBJ whole genome shotgun (WGS) entry which is preliminary data.</text>
</comment>
<dbReference type="Proteomes" id="UP000321110">
    <property type="component" value="Unassembled WGS sequence"/>
</dbReference>
<evidence type="ECO:0000313" key="3">
    <source>
        <dbReference type="Proteomes" id="UP000321110"/>
    </source>
</evidence>
<name>A0A5C7WAU2_AQUAC</name>
<accession>A0A5C7WAU2</accession>
<organism evidence="2 3">
    <name type="scientific">Aquipseudomonas alcaligenes</name>
    <name type="common">Pseudomonas alcaligenes</name>
    <dbReference type="NCBI Taxonomy" id="43263"/>
    <lineage>
        <taxon>Bacteria</taxon>
        <taxon>Pseudomonadati</taxon>
        <taxon>Pseudomonadota</taxon>
        <taxon>Gammaproteobacteria</taxon>
        <taxon>Pseudomonadales</taxon>
        <taxon>Pseudomonadaceae</taxon>
        <taxon>Aquipseudomonas</taxon>
    </lineage>
</organism>
<gene>
    <name evidence="2" type="ORF">E6Q69_03415</name>
</gene>
<evidence type="ECO:0000313" key="2">
    <source>
        <dbReference type="EMBL" id="TXI34646.1"/>
    </source>
</evidence>